<name>A0ABT9FR79_9BACL</name>
<comment type="caution">
    <text evidence="7">The sequence shown here is derived from an EMBL/GenBank/DDBJ whole genome shotgun (WGS) entry which is preliminary data.</text>
</comment>
<keyword evidence="2" id="KW-0808">Transferase</keyword>
<organism evidence="7 8">
    <name type="scientific">Paenibacillus zeirhizosphaerae</name>
    <dbReference type="NCBI Taxonomy" id="2987519"/>
    <lineage>
        <taxon>Bacteria</taxon>
        <taxon>Bacillati</taxon>
        <taxon>Bacillota</taxon>
        <taxon>Bacilli</taxon>
        <taxon>Bacillales</taxon>
        <taxon>Paenibacillaceae</taxon>
        <taxon>Paenibacillus</taxon>
    </lineage>
</organism>
<dbReference type="SUPFAM" id="SSF52418">
    <property type="entry name" value="Nucleoside phosphorylase/phosphoribosyltransferase catalytic domain"/>
    <property type="match status" value="1"/>
</dbReference>
<dbReference type="Proteomes" id="UP001241848">
    <property type="component" value="Unassembled WGS sequence"/>
</dbReference>
<sequence length="356" mass="38885">MNMIQLLKEVGRGKRGARDLTYEEAAAAARLILTQTASPAQIGAFLTAERIKIESVDELEAFVDVCRSYANRSADREGIDFAGPYDGRTSTFMATFVSAFIVASCGLPVTLHGTEPLPPKRGITIPMLLRAMGIDSSRVPRRQAAAAAAHTGVLFVSAEQECSPLGKLRPLREELGLRTVLNTAEKLIDYSCSPYLAFGVFHNTVFERTAKLLVKLGYRKAIIVQGCEGSEDLFIERPTRTYVVENGEARLELIDPEMFGLECIVPELSWTPALQIEVTEQVLNGGGHMAFTNQALLNSAVRLYIGERVQSIEEGIYTCKSALESGAALDSYQRWRTAMQDGQMAATPSAATRLLS</sequence>
<dbReference type="EMBL" id="JAPCKK010000016">
    <property type="protein sequence ID" value="MDP4097236.1"/>
    <property type="molecule type" value="Genomic_DNA"/>
</dbReference>
<evidence type="ECO:0000259" key="5">
    <source>
        <dbReference type="Pfam" id="PF00591"/>
    </source>
</evidence>
<dbReference type="RefSeq" id="WP_305754851.1">
    <property type="nucleotide sequence ID" value="NZ_JAPCKK010000016.1"/>
</dbReference>
<evidence type="ECO:0000313" key="8">
    <source>
        <dbReference type="Proteomes" id="UP001241848"/>
    </source>
</evidence>
<dbReference type="InterPro" id="IPR000312">
    <property type="entry name" value="Glycosyl_Trfase_fam3"/>
</dbReference>
<dbReference type="PANTHER" id="PTHR43285:SF2">
    <property type="entry name" value="ANTHRANILATE PHOSPHORIBOSYLTRANSFERASE"/>
    <property type="match status" value="1"/>
</dbReference>
<gene>
    <name evidence="7" type="ORF">OIN60_10685</name>
</gene>
<dbReference type="InterPro" id="IPR005940">
    <property type="entry name" value="Anthranilate_Pribosyl_Tfrase"/>
</dbReference>
<reference evidence="7 8" key="1">
    <citation type="submission" date="2022-10" db="EMBL/GenBank/DDBJ databases">
        <title>Paenibacillus description and whole genome data of maize root bacterial community.</title>
        <authorList>
            <person name="Marton D."/>
            <person name="Farkas M."/>
            <person name="Cserhati M."/>
        </authorList>
    </citation>
    <scope>NUCLEOTIDE SEQUENCE [LARGE SCALE GENOMIC DNA]</scope>
    <source>
        <strain evidence="7 8">P96</strain>
    </source>
</reference>
<evidence type="ECO:0000256" key="3">
    <source>
        <dbReference type="ARBA" id="ARBA00022822"/>
    </source>
</evidence>
<keyword evidence="8" id="KW-1185">Reference proteome</keyword>
<protein>
    <submittedName>
        <fullName evidence="7">Anthranilate phosphoribosyltransferase</fullName>
    </submittedName>
</protein>
<evidence type="ECO:0000259" key="6">
    <source>
        <dbReference type="Pfam" id="PF02885"/>
    </source>
</evidence>
<keyword evidence="4" id="KW-0057">Aromatic amino acid biosynthesis</keyword>
<dbReference type="InterPro" id="IPR036320">
    <property type="entry name" value="Glycosyl_Trfase_fam3_N_dom_sf"/>
</dbReference>
<keyword evidence="1 7" id="KW-0328">Glycosyltransferase</keyword>
<evidence type="ECO:0000256" key="4">
    <source>
        <dbReference type="ARBA" id="ARBA00023141"/>
    </source>
</evidence>
<dbReference type="InterPro" id="IPR035902">
    <property type="entry name" value="Nuc_phospho_transferase"/>
</dbReference>
<dbReference type="PANTHER" id="PTHR43285">
    <property type="entry name" value="ANTHRANILATE PHOSPHORIBOSYLTRANSFERASE"/>
    <property type="match status" value="1"/>
</dbReference>
<dbReference type="GO" id="GO:0016757">
    <property type="term" value="F:glycosyltransferase activity"/>
    <property type="evidence" value="ECO:0007669"/>
    <property type="project" value="UniProtKB-KW"/>
</dbReference>
<dbReference type="Gene3D" id="3.40.1030.10">
    <property type="entry name" value="Nucleoside phosphorylase/phosphoribosyltransferase catalytic domain"/>
    <property type="match status" value="1"/>
</dbReference>
<dbReference type="Pfam" id="PF00591">
    <property type="entry name" value="Glycos_transf_3"/>
    <property type="match status" value="1"/>
</dbReference>
<dbReference type="InterPro" id="IPR017459">
    <property type="entry name" value="Glycosyl_Trfase_fam3_N_dom"/>
</dbReference>
<evidence type="ECO:0000256" key="1">
    <source>
        <dbReference type="ARBA" id="ARBA00022676"/>
    </source>
</evidence>
<dbReference type="Pfam" id="PF02885">
    <property type="entry name" value="Glycos_trans_3N"/>
    <property type="match status" value="1"/>
</dbReference>
<evidence type="ECO:0000313" key="7">
    <source>
        <dbReference type="EMBL" id="MDP4097236.1"/>
    </source>
</evidence>
<feature type="domain" description="Glycosyl transferase family 3" evidence="5">
    <location>
        <begin position="90"/>
        <end position="329"/>
    </location>
</feature>
<feature type="domain" description="Glycosyl transferase family 3 N-terminal" evidence="6">
    <location>
        <begin position="5"/>
        <end position="69"/>
    </location>
</feature>
<keyword evidence="3" id="KW-0028">Amino-acid biosynthesis</keyword>
<evidence type="ECO:0000256" key="2">
    <source>
        <dbReference type="ARBA" id="ARBA00022679"/>
    </source>
</evidence>
<dbReference type="Gene3D" id="1.20.970.10">
    <property type="entry name" value="Transferase, Pyrimidine Nucleoside Phosphorylase, Chain C"/>
    <property type="match status" value="1"/>
</dbReference>
<accession>A0ABT9FR79</accession>
<dbReference type="SUPFAM" id="SSF47648">
    <property type="entry name" value="Nucleoside phosphorylase/phosphoribosyltransferase N-terminal domain"/>
    <property type="match status" value="1"/>
</dbReference>
<keyword evidence="3" id="KW-0822">Tryptophan biosynthesis</keyword>
<proteinExistence type="predicted"/>